<dbReference type="PANTHER" id="PTHR16148:SF14">
    <property type="entry name" value="MYND-TYPE DOMAIN-CONTAINING PROTEIN"/>
    <property type="match status" value="1"/>
</dbReference>
<proteinExistence type="predicted"/>
<feature type="compositionally biased region" description="Basic residues" evidence="1">
    <location>
        <begin position="935"/>
        <end position="945"/>
    </location>
</feature>
<feature type="region of interest" description="Disordered" evidence="1">
    <location>
        <begin position="43"/>
        <end position="232"/>
    </location>
</feature>
<protein>
    <recommendedName>
        <fullName evidence="2">Nucleoporin Nup153 N-terminal domain-containing protein</fullName>
    </recommendedName>
</protein>
<sequence length="945" mass="98815">MASGGPGKYRERKDRSNKPYNRPKGIIRRVTDSVTGLFSASWLTGWMGGDEDDDGNGSNEEQQPRPPPPPPPPPPTTLPPSGESFIFAQPPITTTTTTPARKTFKPFYPEEGETESNKGINEGASTSGTNTSTPPVLPTPTNTNTPVTGDGWMMGVTGRRLPVLSSTPNTTTTNMFTNNNATRTNNNNNNNNKQLEATSLPLLTTSTPTTGDDGSSDVSESSVDTGIDASVIPRPDERDYQREILQLDEESLQTLRDTLAKSVPTPPLPPLPPLPTTTTMSTTMLSTTTHTAILPTIEETRKRPRDLDQDHSSIRAEGSVSSKSLFSDMGDISPSQPQPSGLASKRPRFNVSMYGAPILDEKSVLSDSFKASPFYPGKTMYGGASAYRRTRIQTNTPIQQTTRTQVKPKSSEDVGSEDGGGLSQAARRILESLEQMSTPISDAKRMPTPTSGHRGSFLDHLPGSYRVAAYQHRHRRTHTHTQPPTAPLLTPTKVGLQANFATSLLTNNNNTTSTTTTKQQQTTTTTADIRGGGIGETETEEGNNNNNNGGTIPILKNNAIGNTASLGAFPSLPTTPSVGVVVDAPTFRFGLSGNTDEQQQQQQTPMIPFVPKPTTPSDVWSNKFSGKANFTFSVNNNNNNNNKRDTSGVNNGIANATPLFTFGSKENKLVTGTGFGSPVAPVPAAFGSKDSKLVGTGSGFGSPVPAFGSKDSKLVTGTGFGSPVAPVPAFGSKDSKLVGTGTGFGAPVTSTPTVAFGAPVPSTNTNTNTFQFGNSNPPVPAATPPTTTTTPTTAFGNPAFGGGGNSSNVTPAFGNNSASASAVTVTAAAAAAAAAAASGFAFGQSSEKKSSAGFDFGQAATNTTTTTTTQGFNFTQPTQPIFQFGQTQVNSVPAAANIFQFGSAGTEVATPTNANTAFGGGENPFSAAPPPSGRVVKKAVRRNRK</sequence>
<dbReference type="Pfam" id="PF08604">
    <property type="entry name" value="Nup153"/>
    <property type="match status" value="1"/>
</dbReference>
<feature type="region of interest" description="Disordered" evidence="1">
    <location>
        <begin position="392"/>
        <end position="422"/>
    </location>
</feature>
<feature type="compositionally biased region" description="Low complexity" evidence="1">
    <location>
        <begin position="506"/>
        <end position="526"/>
    </location>
</feature>
<gene>
    <name evidence="3" type="ORF">Pmani_012263</name>
</gene>
<feature type="compositionally biased region" description="Polar residues" evidence="1">
    <location>
        <begin position="117"/>
        <end position="128"/>
    </location>
</feature>
<evidence type="ECO:0000259" key="2">
    <source>
        <dbReference type="Pfam" id="PF08604"/>
    </source>
</evidence>
<keyword evidence="4" id="KW-1185">Reference proteome</keyword>
<dbReference type="InterPro" id="IPR013913">
    <property type="entry name" value="Nup153_N"/>
</dbReference>
<dbReference type="AlphaFoldDB" id="A0AAE1UAN2"/>
<feature type="compositionally biased region" description="Polar residues" evidence="1">
    <location>
        <begin position="392"/>
        <end position="408"/>
    </location>
</feature>
<feature type="compositionally biased region" description="Basic and acidic residues" evidence="1">
    <location>
        <begin position="300"/>
        <end position="314"/>
    </location>
</feature>
<feature type="region of interest" description="Disordered" evidence="1">
    <location>
        <begin position="912"/>
        <end position="945"/>
    </location>
</feature>
<accession>A0AAE1UAN2</accession>
<feature type="compositionally biased region" description="Low complexity" evidence="1">
    <location>
        <begin position="85"/>
        <end position="107"/>
    </location>
</feature>
<name>A0AAE1UAN2_9EUCA</name>
<feature type="region of interest" description="Disordered" evidence="1">
    <location>
        <begin position="506"/>
        <end position="549"/>
    </location>
</feature>
<evidence type="ECO:0000313" key="3">
    <source>
        <dbReference type="EMBL" id="KAK4316592.1"/>
    </source>
</evidence>
<feature type="compositionally biased region" description="Low complexity" evidence="1">
    <location>
        <begin position="129"/>
        <end position="148"/>
    </location>
</feature>
<dbReference type="Proteomes" id="UP001292094">
    <property type="component" value="Unassembled WGS sequence"/>
</dbReference>
<evidence type="ECO:0000256" key="1">
    <source>
        <dbReference type="SAM" id="MobiDB-lite"/>
    </source>
</evidence>
<feature type="region of interest" description="Disordered" evidence="1">
    <location>
        <begin position="1"/>
        <end position="27"/>
    </location>
</feature>
<feature type="compositionally biased region" description="Pro residues" evidence="1">
    <location>
        <begin position="64"/>
        <end position="78"/>
    </location>
</feature>
<dbReference type="PANTHER" id="PTHR16148">
    <property type="entry name" value="NF-KAPPA-B-REPRESSING FACTOR-RELATED"/>
    <property type="match status" value="1"/>
</dbReference>
<dbReference type="EMBL" id="JAWZYT010001009">
    <property type="protein sequence ID" value="KAK4316592.1"/>
    <property type="molecule type" value="Genomic_DNA"/>
</dbReference>
<comment type="caution">
    <text evidence="3">The sequence shown here is derived from an EMBL/GenBank/DDBJ whole genome shotgun (WGS) entry which is preliminary data.</text>
</comment>
<feature type="domain" description="Nucleoporin Nup153 N-terminal" evidence="2">
    <location>
        <begin position="320"/>
        <end position="664"/>
    </location>
</feature>
<organism evidence="3 4">
    <name type="scientific">Petrolisthes manimaculis</name>
    <dbReference type="NCBI Taxonomy" id="1843537"/>
    <lineage>
        <taxon>Eukaryota</taxon>
        <taxon>Metazoa</taxon>
        <taxon>Ecdysozoa</taxon>
        <taxon>Arthropoda</taxon>
        <taxon>Crustacea</taxon>
        <taxon>Multicrustacea</taxon>
        <taxon>Malacostraca</taxon>
        <taxon>Eumalacostraca</taxon>
        <taxon>Eucarida</taxon>
        <taxon>Decapoda</taxon>
        <taxon>Pleocyemata</taxon>
        <taxon>Anomura</taxon>
        <taxon>Galatheoidea</taxon>
        <taxon>Porcellanidae</taxon>
        <taxon>Petrolisthes</taxon>
    </lineage>
</organism>
<feature type="compositionally biased region" description="Low complexity" evidence="1">
    <location>
        <begin position="167"/>
        <end position="225"/>
    </location>
</feature>
<reference evidence="3" key="1">
    <citation type="submission" date="2023-11" db="EMBL/GenBank/DDBJ databases">
        <title>Genome assemblies of two species of porcelain crab, Petrolisthes cinctipes and Petrolisthes manimaculis (Anomura: Porcellanidae).</title>
        <authorList>
            <person name="Angst P."/>
        </authorList>
    </citation>
    <scope>NUCLEOTIDE SEQUENCE</scope>
    <source>
        <strain evidence="3">PB745_02</strain>
        <tissue evidence="3">Gill</tissue>
    </source>
</reference>
<feature type="compositionally biased region" description="Basic and acidic residues" evidence="1">
    <location>
        <begin position="8"/>
        <end position="17"/>
    </location>
</feature>
<feature type="region of interest" description="Disordered" evidence="1">
    <location>
        <begin position="300"/>
        <end position="346"/>
    </location>
</feature>
<evidence type="ECO:0000313" key="4">
    <source>
        <dbReference type="Proteomes" id="UP001292094"/>
    </source>
</evidence>